<proteinExistence type="predicted"/>
<gene>
    <name evidence="1" type="ORF">OCV99_11885</name>
</gene>
<dbReference type="EMBL" id="JAOQJU010000015">
    <property type="protein sequence ID" value="MCU6687229.1"/>
    <property type="molecule type" value="Genomic_DNA"/>
</dbReference>
<evidence type="ECO:0000313" key="2">
    <source>
        <dbReference type="Proteomes" id="UP001652431"/>
    </source>
</evidence>
<keyword evidence="2" id="KW-1185">Reference proteome</keyword>
<reference evidence="1 2" key="1">
    <citation type="journal article" date="2021" name="ISME Commun">
        <title>Automated analysis of genomic sequences facilitates high-throughput and comprehensive description of bacteria.</title>
        <authorList>
            <person name="Hitch T.C.A."/>
        </authorList>
    </citation>
    <scope>NUCLEOTIDE SEQUENCE [LARGE SCALE GENOMIC DNA]</scope>
    <source>
        <strain evidence="1 2">Sanger_03</strain>
    </source>
</reference>
<protein>
    <submittedName>
        <fullName evidence="1">Uncharacterized protein</fullName>
    </submittedName>
</protein>
<dbReference type="RefSeq" id="WP_158370774.1">
    <property type="nucleotide sequence ID" value="NZ_JAOQJU010000015.1"/>
</dbReference>
<organism evidence="1 2">
    <name type="scientific">Dorea acetigenes</name>
    <dbReference type="NCBI Taxonomy" id="2981787"/>
    <lineage>
        <taxon>Bacteria</taxon>
        <taxon>Bacillati</taxon>
        <taxon>Bacillota</taxon>
        <taxon>Clostridia</taxon>
        <taxon>Lachnospirales</taxon>
        <taxon>Lachnospiraceae</taxon>
        <taxon>Dorea</taxon>
    </lineage>
</organism>
<name>A0ABT2RQ19_9FIRM</name>
<accession>A0ABT2RQ19</accession>
<comment type="caution">
    <text evidence="1">The sequence shown here is derived from an EMBL/GenBank/DDBJ whole genome shotgun (WGS) entry which is preliminary data.</text>
</comment>
<evidence type="ECO:0000313" key="1">
    <source>
        <dbReference type="EMBL" id="MCU6687229.1"/>
    </source>
</evidence>
<sequence length="242" mass="27913">MDKKNVISHAIDIIVLAQEPNPLSCIKLANNMITAEDPISELVYNMAKSELSVAEGIMANFVYEGDKNGAIHRILTHLETAAKMAIDYYKKKNNAENPINFMNPWFLTEKGKTVHGDIVRIQYYQCVLHTLLGSDSECIVRLLQQIPLYTDYQFGMYTDAVSRLFDTEEWENILIYRKYYFIENMCCAADMIDRMPYLFPGSTLINDGCLKRLQRFLETRVDAGLAKVIVEQRLNMNVRNYI</sequence>
<dbReference type="Proteomes" id="UP001652431">
    <property type="component" value="Unassembled WGS sequence"/>
</dbReference>